<dbReference type="SMART" id="SM00298">
    <property type="entry name" value="CHROMO"/>
    <property type="match status" value="2"/>
</dbReference>
<dbReference type="InterPro" id="IPR016197">
    <property type="entry name" value="Chromo-like_dom_sf"/>
</dbReference>
<name>A0A8H4NU00_9HYPO</name>
<dbReference type="OrthoDB" id="433924at2759"/>
<dbReference type="InterPro" id="IPR023780">
    <property type="entry name" value="Chromo_domain"/>
</dbReference>
<dbReference type="InterPro" id="IPR000953">
    <property type="entry name" value="Chromo/chromo_shadow_dom"/>
</dbReference>
<evidence type="ECO:0000313" key="3">
    <source>
        <dbReference type="EMBL" id="KAF4444301.1"/>
    </source>
</evidence>
<evidence type="ECO:0000313" key="4">
    <source>
        <dbReference type="Proteomes" id="UP000536711"/>
    </source>
</evidence>
<dbReference type="EMBL" id="JAADJF010000017">
    <property type="protein sequence ID" value="KAF4444301.1"/>
    <property type="molecule type" value="Genomic_DNA"/>
</dbReference>
<dbReference type="GO" id="GO:0006338">
    <property type="term" value="P:chromatin remodeling"/>
    <property type="evidence" value="ECO:0007669"/>
    <property type="project" value="UniProtKB-ARBA"/>
</dbReference>
<organism evidence="3 4">
    <name type="scientific">Fusarium acutatum</name>
    <dbReference type="NCBI Taxonomy" id="78861"/>
    <lineage>
        <taxon>Eukaryota</taxon>
        <taxon>Fungi</taxon>
        <taxon>Dikarya</taxon>
        <taxon>Ascomycota</taxon>
        <taxon>Pezizomycotina</taxon>
        <taxon>Sordariomycetes</taxon>
        <taxon>Hypocreomycetidae</taxon>
        <taxon>Hypocreales</taxon>
        <taxon>Nectriaceae</taxon>
        <taxon>Fusarium</taxon>
        <taxon>Fusarium fujikuroi species complex</taxon>
    </lineage>
</organism>
<dbReference type="AlphaFoldDB" id="A0A8H4NU00"/>
<dbReference type="Gene3D" id="2.40.50.40">
    <property type="match status" value="2"/>
</dbReference>
<comment type="caution">
    <text evidence="3">The sequence shown here is derived from an EMBL/GenBank/DDBJ whole genome shotgun (WGS) entry which is preliminary data.</text>
</comment>
<dbReference type="Proteomes" id="UP000536711">
    <property type="component" value="Unassembled WGS sequence"/>
</dbReference>
<dbReference type="SUPFAM" id="SSF54160">
    <property type="entry name" value="Chromo domain-like"/>
    <property type="match status" value="2"/>
</dbReference>
<feature type="domain" description="Chromo" evidence="2">
    <location>
        <begin position="75"/>
        <end position="135"/>
    </location>
</feature>
<keyword evidence="4" id="KW-1185">Reference proteome</keyword>
<dbReference type="Pfam" id="PF00385">
    <property type="entry name" value="Chromo"/>
    <property type="match status" value="1"/>
</dbReference>
<proteinExistence type="predicted"/>
<accession>A0A8H4NU00</accession>
<feature type="domain" description="Chromo" evidence="2">
    <location>
        <begin position="11"/>
        <end position="71"/>
    </location>
</feature>
<dbReference type="PROSITE" id="PS50013">
    <property type="entry name" value="CHROMO_2"/>
    <property type="match status" value="2"/>
</dbReference>
<reference evidence="3 4" key="1">
    <citation type="submission" date="2020-01" db="EMBL/GenBank/DDBJ databases">
        <title>Identification and distribution of gene clusters putatively required for synthesis of sphingolipid metabolism inhibitors in phylogenetically diverse species of the filamentous fungus Fusarium.</title>
        <authorList>
            <person name="Kim H.-S."/>
            <person name="Busman M."/>
            <person name="Brown D.W."/>
            <person name="Divon H."/>
            <person name="Uhlig S."/>
            <person name="Proctor R.H."/>
        </authorList>
    </citation>
    <scope>NUCLEOTIDE SEQUENCE [LARGE SCALE GENOMIC DNA]</scope>
    <source>
        <strain evidence="3 4">NRRL 13308</strain>
    </source>
</reference>
<evidence type="ECO:0000259" key="2">
    <source>
        <dbReference type="PROSITE" id="PS50013"/>
    </source>
</evidence>
<sequence>MANNSQNNGEQEIDYLVRHKVDRQSNTVKILVQWTDDSPRSWEREDFLQKIDHEVLYSYWKERGGRDEVTRLEEFHIFKVKAKGLNKGEWFYDCQWVGYPPKENTWEPEAKIMDIAPAAVADWEAREAVRQAKVAARKAAQEAANK</sequence>
<dbReference type="CDD" id="cd00024">
    <property type="entry name" value="CD_CSD"/>
    <property type="match status" value="1"/>
</dbReference>
<evidence type="ECO:0000256" key="1">
    <source>
        <dbReference type="ARBA" id="ARBA00011353"/>
    </source>
</evidence>
<comment type="subunit">
    <text evidence="1">Component of the NuA4 histone acetyltransferase complex.</text>
</comment>
<gene>
    <name evidence="3" type="ORF">FACUT_744</name>
</gene>
<protein>
    <recommendedName>
        <fullName evidence="2">Chromo domain-containing protein</fullName>
    </recommendedName>
</protein>